<accession>A0A0M3IZC7</accession>
<gene>
    <name evidence="1" type="ORF">ASIM_LOCUS510</name>
</gene>
<dbReference type="WBParaSite" id="ASIM_0000061001-mRNA-1">
    <property type="protein sequence ID" value="ASIM_0000061001-mRNA-1"/>
    <property type="gene ID" value="ASIM_0000061001"/>
</dbReference>
<organism evidence="3">
    <name type="scientific">Anisakis simplex</name>
    <name type="common">Herring worm</name>
    <dbReference type="NCBI Taxonomy" id="6269"/>
    <lineage>
        <taxon>Eukaryota</taxon>
        <taxon>Metazoa</taxon>
        <taxon>Ecdysozoa</taxon>
        <taxon>Nematoda</taxon>
        <taxon>Chromadorea</taxon>
        <taxon>Rhabditida</taxon>
        <taxon>Spirurina</taxon>
        <taxon>Ascaridomorpha</taxon>
        <taxon>Ascaridoidea</taxon>
        <taxon>Anisakidae</taxon>
        <taxon>Anisakis</taxon>
        <taxon>Anisakis simplex complex</taxon>
    </lineage>
</organism>
<reference evidence="3" key="1">
    <citation type="submission" date="2017-02" db="UniProtKB">
        <authorList>
            <consortium name="WormBaseParasite"/>
        </authorList>
    </citation>
    <scope>IDENTIFICATION</scope>
</reference>
<sequence length="42" mass="4723">MVVGEDRQQLVGAALHREALVAHPQVDRQHETGKLTMKKECL</sequence>
<proteinExistence type="predicted"/>
<evidence type="ECO:0000313" key="1">
    <source>
        <dbReference type="EMBL" id="VDK17789.1"/>
    </source>
</evidence>
<protein>
    <submittedName>
        <fullName evidence="1 3">Uncharacterized protein</fullName>
    </submittedName>
</protein>
<dbReference type="AlphaFoldDB" id="A0A0M3IZC7"/>
<evidence type="ECO:0000313" key="2">
    <source>
        <dbReference type="Proteomes" id="UP000267096"/>
    </source>
</evidence>
<evidence type="ECO:0000313" key="3">
    <source>
        <dbReference type="WBParaSite" id="ASIM_0000061001-mRNA-1"/>
    </source>
</evidence>
<keyword evidence="2" id="KW-1185">Reference proteome</keyword>
<reference evidence="1 2" key="2">
    <citation type="submission" date="2018-11" db="EMBL/GenBank/DDBJ databases">
        <authorList>
            <consortium name="Pathogen Informatics"/>
        </authorList>
    </citation>
    <scope>NUCLEOTIDE SEQUENCE [LARGE SCALE GENOMIC DNA]</scope>
</reference>
<dbReference type="EMBL" id="UYRR01000347">
    <property type="protein sequence ID" value="VDK17789.1"/>
    <property type="molecule type" value="Genomic_DNA"/>
</dbReference>
<dbReference type="Proteomes" id="UP000267096">
    <property type="component" value="Unassembled WGS sequence"/>
</dbReference>
<name>A0A0M3IZC7_ANISI</name>